<name>A0A444VKS7_9FLAO</name>
<dbReference type="SUPFAM" id="SSF56801">
    <property type="entry name" value="Acetyl-CoA synthetase-like"/>
    <property type="match status" value="1"/>
</dbReference>
<evidence type="ECO:0000259" key="3">
    <source>
        <dbReference type="Pfam" id="PF00501"/>
    </source>
</evidence>
<dbReference type="Pfam" id="PF00501">
    <property type="entry name" value="AMP-binding"/>
    <property type="match status" value="1"/>
</dbReference>
<dbReference type="Gene3D" id="3.30.300.30">
    <property type="match status" value="1"/>
</dbReference>
<dbReference type="InterPro" id="IPR045851">
    <property type="entry name" value="AMP-bd_C_sf"/>
</dbReference>
<dbReference type="Proteomes" id="UP000290261">
    <property type="component" value="Unassembled WGS sequence"/>
</dbReference>
<dbReference type="Gene3D" id="3.40.50.12780">
    <property type="entry name" value="N-terminal domain of ligase-like"/>
    <property type="match status" value="1"/>
</dbReference>
<dbReference type="EMBL" id="JJMP01000006">
    <property type="protein sequence ID" value="RYC51342.1"/>
    <property type="molecule type" value="Genomic_DNA"/>
</dbReference>
<comment type="caution">
    <text evidence="4">The sequence shown here is derived from an EMBL/GenBank/DDBJ whole genome shotgun (WGS) entry which is preliminary data.</text>
</comment>
<evidence type="ECO:0000313" key="5">
    <source>
        <dbReference type="Proteomes" id="UP000290261"/>
    </source>
</evidence>
<keyword evidence="2 4" id="KW-0436">Ligase</keyword>
<dbReference type="GO" id="GO:0006631">
    <property type="term" value="P:fatty acid metabolic process"/>
    <property type="evidence" value="ECO:0007669"/>
    <property type="project" value="TreeGrafter"/>
</dbReference>
<evidence type="ECO:0000256" key="2">
    <source>
        <dbReference type="ARBA" id="ARBA00022598"/>
    </source>
</evidence>
<dbReference type="PANTHER" id="PTHR43201">
    <property type="entry name" value="ACYL-COA SYNTHETASE"/>
    <property type="match status" value="1"/>
</dbReference>
<dbReference type="RefSeq" id="WP_129654390.1">
    <property type="nucleotide sequence ID" value="NZ_ML142910.1"/>
</dbReference>
<evidence type="ECO:0000313" key="4">
    <source>
        <dbReference type="EMBL" id="RYC51342.1"/>
    </source>
</evidence>
<keyword evidence="5" id="KW-1185">Reference proteome</keyword>
<dbReference type="PANTHER" id="PTHR43201:SF5">
    <property type="entry name" value="MEDIUM-CHAIN ACYL-COA LIGASE ACSF2, MITOCHONDRIAL"/>
    <property type="match status" value="1"/>
</dbReference>
<proteinExistence type="inferred from homology"/>
<comment type="similarity">
    <text evidence="1">Belongs to the ATP-dependent AMP-binding enzyme family.</text>
</comment>
<reference evidence="4 5" key="1">
    <citation type="submission" date="2014-04" db="EMBL/GenBank/DDBJ databases">
        <title>Whole genome of Muricauda olearia.</title>
        <authorList>
            <person name="Zhang X.-H."/>
            <person name="Tang K."/>
        </authorList>
    </citation>
    <scope>NUCLEOTIDE SEQUENCE [LARGE SCALE GENOMIC DNA]</scope>
    <source>
        <strain evidence="4 5">Th120</strain>
    </source>
</reference>
<evidence type="ECO:0000256" key="1">
    <source>
        <dbReference type="ARBA" id="ARBA00006432"/>
    </source>
</evidence>
<dbReference type="GO" id="GO:0031956">
    <property type="term" value="F:medium-chain fatty acid-CoA ligase activity"/>
    <property type="evidence" value="ECO:0007669"/>
    <property type="project" value="TreeGrafter"/>
</dbReference>
<protein>
    <submittedName>
        <fullName evidence="4">O-succinylbenzoic acid--CoA ligase</fullName>
    </submittedName>
</protein>
<accession>A0A444VKS7</accession>
<dbReference type="AlphaFoldDB" id="A0A444VKS7"/>
<feature type="domain" description="AMP-dependent synthetase/ligase" evidence="3">
    <location>
        <begin position="59"/>
        <end position="199"/>
    </location>
</feature>
<organism evidence="4 5">
    <name type="scientific">Flagellimonas olearia</name>
    <dbReference type="NCBI Taxonomy" id="552546"/>
    <lineage>
        <taxon>Bacteria</taxon>
        <taxon>Pseudomonadati</taxon>
        <taxon>Bacteroidota</taxon>
        <taxon>Flavobacteriia</taxon>
        <taxon>Flavobacteriales</taxon>
        <taxon>Flavobacteriaceae</taxon>
        <taxon>Flagellimonas</taxon>
    </lineage>
</organism>
<dbReference type="InterPro" id="IPR042099">
    <property type="entry name" value="ANL_N_sf"/>
</dbReference>
<gene>
    <name evidence="4" type="ORF">DN53_14170</name>
</gene>
<dbReference type="InterPro" id="IPR000873">
    <property type="entry name" value="AMP-dep_synth/lig_dom"/>
</dbReference>
<sequence length="359" mass="39816">MANPIWHNIHPEFKLNGIPYSHAELWEVGYSLVKEGSTFESSMGDFLLDWLSGNPILEVFTSGSTGAPKKIHLKKKHMVNSAKATGQYFNLDAGRTALLCLPFSGIAGRMMLVRAMVLGWQLDYVEPTSTPLSHTNKPYDFAAMVPLQVQNSLEQLGQVRTLIIGGAPVNAALKKNLDTLGTNCYETYGMTETVTHIAIKAINGPEGSDFFKTLPGVNISKDERECLVIEAPAIAAEAIVTNDLVDIVSENTFQWLGRFDSIINSGGIKLVPEQIERKLAHLMNSRFFVAGEPDEKLGQRLVLIVEGKYDVKQLLQEIKSLETLQKFQVPKVVYCVPKFIETKTGKILRSETQELTYTV</sequence>